<name>A0A645EFR0_9ZZZZ</name>
<protein>
    <submittedName>
        <fullName evidence="1">Uncharacterized protein</fullName>
    </submittedName>
</protein>
<sequence>MIIDGVHRRLLVRSQDHLSRSRTNPGFLHVERQLQLEQYKCILIDFKEFAYFPVCVIVHEKKADQPFGIVRNSLHELLHDLASASVVLSPVHSFILIYAMPSGGIGSRFVTMSR</sequence>
<dbReference type="EMBL" id="VSSQ01045534">
    <property type="protein sequence ID" value="MPM99442.1"/>
    <property type="molecule type" value="Genomic_DNA"/>
</dbReference>
<accession>A0A645EFR0</accession>
<comment type="caution">
    <text evidence="1">The sequence shown here is derived from an EMBL/GenBank/DDBJ whole genome shotgun (WGS) entry which is preliminary data.</text>
</comment>
<evidence type="ECO:0000313" key="1">
    <source>
        <dbReference type="EMBL" id="MPM99442.1"/>
    </source>
</evidence>
<reference evidence="1" key="1">
    <citation type="submission" date="2019-08" db="EMBL/GenBank/DDBJ databases">
        <authorList>
            <person name="Kucharzyk K."/>
            <person name="Murdoch R.W."/>
            <person name="Higgins S."/>
            <person name="Loffler F."/>
        </authorList>
    </citation>
    <scope>NUCLEOTIDE SEQUENCE</scope>
</reference>
<gene>
    <name evidence="1" type="ORF">SDC9_146633</name>
</gene>
<organism evidence="1">
    <name type="scientific">bioreactor metagenome</name>
    <dbReference type="NCBI Taxonomy" id="1076179"/>
    <lineage>
        <taxon>unclassified sequences</taxon>
        <taxon>metagenomes</taxon>
        <taxon>ecological metagenomes</taxon>
    </lineage>
</organism>
<dbReference type="AlphaFoldDB" id="A0A645EFR0"/>
<proteinExistence type="predicted"/>